<evidence type="ECO:0000313" key="1">
    <source>
        <dbReference type="EMBL" id="AXE17400.1"/>
    </source>
</evidence>
<organism evidence="1 2">
    <name type="scientific">Runella rosea</name>
    <dbReference type="NCBI Taxonomy" id="2259595"/>
    <lineage>
        <taxon>Bacteria</taxon>
        <taxon>Pseudomonadati</taxon>
        <taxon>Bacteroidota</taxon>
        <taxon>Cytophagia</taxon>
        <taxon>Cytophagales</taxon>
        <taxon>Spirosomataceae</taxon>
        <taxon>Runella</taxon>
    </lineage>
</organism>
<evidence type="ECO:0000313" key="2">
    <source>
        <dbReference type="Proteomes" id="UP000251993"/>
    </source>
</evidence>
<dbReference type="OrthoDB" id="9804993at2"/>
<dbReference type="InterPro" id="IPR029058">
    <property type="entry name" value="AB_hydrolase_fold"/>
</dbReference>
<keyword evidence="1" id="KW-0378">Hydrolase</keyword>
<dbReference type="EMBL" id="CP030850">
    <property type="protein sequence ID" value="AXE17400.1"/>
    <property type="molecule type" value="Genomic_DNA"/>
</dbReference>
<dbReference type="Pfam" id="PF06821">
    <property type="entry name" value="Ser_hydrolase"/>
    <property type="match status" value="1"/>
</dbReference>
<dbReference type="Gene3D" id="3.40.50.1820">
    <property type="entry name" value="alpha/beta hydrolase"/>
    <property type="match status" value="1"/>
</dbReference>
<protein>
    <submittedName>
        <fullName evidence="1">Alpha/beta hydrolase</fullName>
    </submittedName>
</protein>
<sequence length="207" mass="23438">MPLFLLQFTKSKTPQKISLNCHRYPNPLFSIPMIQYFTLPGYGNSPAQHWQTHFEQQLSNCRRINQKRWTGVTCDDWTSEIEKTLKDLDTSETILITHSLGGIALAHWAAKHPKKIKGAMIVAPPDIDNPYMDLSLQSFAPIPLQPLPFPSVVVASTNDLWTSMDRYKFFAESWGSKLVSIGDAGHINVHSGYGRWDEGLEILKTLV</sequence>
<dbReference type="Proteomes" id="UP000251993">
    <property type="component" value="Chromosome"/>
</dbReference>
<dbReference type="GO" id="GO:0016787">
    <property type="term" value="F:hydrolase activity"/>
    <property type="evidence" value="ECO:0007669"/>
    <property type="project" value="UniProtKB-KW"/>
</dbReference>
<reference evidence="1 2" key="1">
    <citation type="submission" date="2018-07" db="EMBL/GenBank/DDBJ databases">
        <title>Genome sequencing of Runella.</title>
        <authorList>
            <person name="Baek M.-G."/>
            <person name="Yi H."/>
        </authorList>
    </citation>
    <scope>NUCLEOTIDE SEQUENCE [LARGE SCALE GENOMIC DNA]</scope>
    <source>
        <strain evidence="1 2">HYN0085</strain>
    </source>
</reference>
<keyword evidence="2" id="KW-1185">Reference proteome</keyword>
<gene>
    <name evidence="1" type="ORF">DR864_06470</name>
</gene>
<dbReference type="InterPro" id="IPR010662">
    <property type="entry name" value="RBBP9/YdeN"/>
</dbReference>
<name>A0A344TFH9_9BACT</name>
<dbReference type="AlphaFoldDB" id="A0A344TFH9"/>
<proteinExistence type="predicted"/>
<accession>A0A344TFH9</accession>
<dbReference type="KEGG" id="run:DR864_06470"/>
<dbReference type="SUPFAM" id="SSF53474">
    <property type="entry name" value="alpha/beta-Hydrolases"/>
    <property type="match status" value="1"/>
</dbReference>